<sequence>MPTNTVVSLQALQGVKHTGTVTVLDHPVYSSSKALLLSYSKLFAAQLPHMCDGRHKSMFIRAGSPVKRSGTQSFSAGRKKKNDTKPALGGTQHFRFENREKKRENEEEHEEEEDEEPPFGTQLLKFATRRGGSTQSGGLSSGGSSLVLKKDPSGLESVSLGRLRRTDPRTVFVAGATGQIGARISQQLLRNGFSVRGGVRDLYFAQQLAEFAAQYGFISKDEARRLNAVEFDFKDVESIAKAVGNAGKIVVTVGPTEDGPRAKVTPSDALRVIEAAKLANVGHLVVVSEAGTGVVNDGPFAGISAFFRNLFIQDSEASTEDLIDGIVESDLTFTFIRTSSTEGIDDYSLETENLVLLTEGIPDAGRGKVSKAQIASVVAGVFLNTAVSENKVVEVATRDYAPVTSIDVLLSAIPTDGRRVALQELRAKAEAEETEREVRAQAEREAQKALEEARKAAELAYHLKQEAKRLAEEEAKAAAVAQRAKARAQEAVASLDSPNVPSNSLLDTQQDNHAGKLLSRTISGLSASRKGTKDPPAAAIASTSKVSVFDPKPQFNNIFGGLFKQETIYVDDE</sequence>
<evidence type="ECO:0000313" key="1">
    <source>
        <dbReference type="EMBL" id="KAJ7558637.1"/>
    </source>
</evidence>
<protein>
    <submittedName>
        <fullName evidence="1">Uncharacterized protein</fullName>
    </submittedName>
</protein>
<proteinExistence type="predicted"/>
<dbReference type="Proteomes" id="UP001162992">
    <property type="component" value="Chromosome 4"/>
</dbReference>
<reference evidence="2" key="1">
    <citation type="journal article" date="2024" name="Proc. Natl. Acad. Sci. U.S.A.">
        <title>Extraordinary preservation of gene collinearity over three hundred million years revealed in homosporous lycophytes.</title>
        <authorList>
            <person name="Li C."/>
            <person name="Wickell D."/>
            <person name="Kuo L.Y."/>
            <person name="Chen X."/>
            <person name="Nie B."/>
            <person name="Liao X."/>
            <person name="Peng D."/>
            <person name="Ji J."/>
            <person name="Jenkins J."/>
            <person name="Williams M."/>
            <person name="Shu S."/>
            <person name="Plott C."/>
            <person name="Barry K."/>
            <person name="Rajasekar S."/>
            <person name="Grimwood J."/>
            <person name="Han X."/>
            <person name="Sun S."/>
            <person name="Hou Z."/>
            <person name="He W."/>
            <person name="Dai G."/>
            <person name="Sun C."/>
            <person name="Schmutz J."/>
            <person name="Leebens-Mack J.H."/>
            <person name="Li F.W."/>
            <person name="Wang L."/>
        </authorList>
    </citation>
    <scope>NUCLEOTIDE SEQUENCE [LARGE SCALE GENOMIC DNA]</scope>
    <source>
        <strain evidence="2">cv. PW_Plant_1</strain>
    </source>
</reference>
<evidence type="ECO:0000313" key="2">
    <source>
        <dbReference type="Proteomes" id="UP001162992"/>
    </source>
</evidence>
<accession>A0ACC2DWV4</accession>
<keyword evidence="2" id="KW-1185">Reference proteome</keyword>
<comment type="caution">
    <text evidence="1">The sequence shown here is derived from an EMBL/GenBank/DDBJ whole genome shotgun (WGS) entry which is preliminary data.</text>
</comment>
<gene>
    <name evidence="1" type="ORF">O6H91_04G049400</name>
</gene>
<name>A0ACC2DWV4_DIPCM</name>
<organism evidence="1 2">
    <name type="scientific">Diphasiastrum complanatum</name>
    <name type="common">Issler's clubmoss</name>
    <name type="synonym">Lycopodium complanatum</name>
    <dbReference type="NCBI Taxonomy" id="34168"/>
    <lineage>
        <taxon>Eukaryota</taxon>
        <taxon>Viridiplantae</taxon>
        <taxon>Streptophyta</taxon>
        <taxon>Embryophyta</taxon>
        <taxon>Tracheophyta</taxon>
        <taxon>Lycopodiopsida</taxon>
        <taxon>Lycopodiales</taxon>
        <taxon>Lycopodiaceae</taxon>
        <taxon>Lycopodioideae</taxon>
        <taxon>Diphasiastrum</taxon>
    </lineage>
</organism>
<dbReference type="EMBL" id="CM055095">
    <property type="protein sequence ID" value="KAJ7558637.1"/>
    <property type="molecule type" value="Genomic_DNA"/>
</dbReference>